<dbReference type="RefSeq" id="WP_072745127.1">
    <property type="nucleotide sequence ID" value="NZ_FQXR01000016.1"/>
</dbReference>
<organism evidence="1 2">
    <name type="scientific">Sporanaerobacter acetigenes DSM 13106</name>
    <dbReference type="NCBI Taxonomy" id="1123281"/>
    <lineage>
        <taxon>Bacteria</taxon>
        <taxon>Bacillati</taxon>
        <taxon>Bacillota</taxon>
        <taxon>Tissierellia</taxon>
        <taxon>Tissierellales</taxon>
        <taxon>Sporanaerobacteraceae</taxon>
        <taxon>Sporanaerobacter</taxon>
    </lineage>
</organism>
<dbReference type="STRING" id="1123281.SAMN02745180_02499"/>
<name>A0A1M5YXA4_9FIRM</name>
<dbReference type="AlphaFoldDB" id="A0A1M5YXA4"/>
<proteinExistence type="predicted"/>
<keyword evidence="2" id="KW-1185">Reference proteome</keyword>
<protein>
    <recommendedName>
        <fullName evidence="3">Addiction module component</fullName>
    </recommendedName>
</protein>
<dbReference type="EMBL" id="FQXR01000016">
    <property type="protein sequence ID" value="SHI16193.1"/>
    <property type="molecule type" value="Genomic_DNA"/>
</dbReference>
<evidence type="ECO:0000313" key="2">
    <source>
        <dbReference type="Proteomes" id="UP000184389"/>
    </source>
</evidence>
<dbReference type="OrthoDB" id="1707777at2"/>
<gene>
    <name evidence="1" type="ORF">SAMN02745180_02499</name>
</gene>
<accession>A0A1M5YXA4</accession>
<evidence type="ECO:0008006" key="3">
    <source>
        <dbReference type="Google" id="ProtNLM"/>
    </source>
</evidence>
<sequence>MTLAKKIEKILKDELRPENIKTVIDLAEFLKFKETQDKWDEINELEHEYITEEERLQLEESKLKGEFIDQDDLLKELGINKNEI</sequence>
<dbReference type="Proteomes" id="UP000184389">
    <property type="component" value="Unassembled WGS sequence"/>
</dbReference>
<evidence type="ECO:0000313" key="1">
    <source>
        <dbReference type="EMBL" id="SHI16193.1"/>
    </source>
</evidence>
<reference evidence="1 2" key="1">
    <citation type="submission" date="2016-11" db="EMBL/GenBank/DDBJ databases">
        <authorList>
            <person name="Jaros S."/>
            <person name="Januszkiewicz K."/>
            <person name="Wedrychowicz H."/>
        </authorList>
    </citation>
    <scope>NUCLEOTIDE SEQUENCE [LARGE SCALE GENOMIC DNA]</scope>
    <source>
        <strain evidence="1 2">DSM 13106</strain>
    </source>
</reference>